<evidence type="ECO:0000313" key="4">
    <source>
        <dbReference type="Proteomes" id="UP000321104"/>
    </source>
</evidence>
<protein>
    <submittedName>
        <fullName evidence="1">Nucleoside-diphosphate-sugar epimerase</fullName>
    </submittedName>
</protein>
<dbReference type="EMBL" id="BAMW01000050">
    <property type="protein sequence ID" value="GAN64092.1"/>
    <property type="molecule type" value="Genomic_DNA"/>
</dbReference>
<reference evidence="2 4" key="2">
    <citation type="submission" date="2019-07" db="EMBL/GenBank/DDBJ databases">
        <title>Whole genome shotgun sequence of Acetobacter indonesiensis NBRC 16471.</title>
        <authorList>
            <person name="Hosoyama A."/>
            <person name="Uohara A."/>
            <person name="Ohji S."/>
            <person name="Ichikawa N."/>
        </authorList>
    </citation>
    <scope>NUCLEOTIDE SEQUENCE [LARGE SCALE GENOMIC DNA]</scope>
    <source>
        <strain evidence="2 4">NBRC 16471</strain>
    </source>
</reference>
<sequence length="365" mass="39345">MVTDINVAAPVWVLDTGRAGEMAQCLTLAQALGLPYTLLRLGPEFSVPEALPDITGVRVILSFGNAVQAALALRDYCTQQNAGCAPAIVHIGRPSHVPVRALDLIIILPQDDYPSAPNVLRLAFPLNAASLAQPVFPAPGGRCGGTVVVYGAPTKHFSMTLTDMQGVIEFAQTLAVANQEPLHVLTSPRTPADAVEWLRAKAAEPGSPIAQFNTGSQMFQQALATGNRFVVTGDSASMVAETCRTGAPVWLYELPSKKTFFTTLQTLVDTLGLRHLRYALVKMGVLGSGADFARWHAWLVHAGYVHAVTPGLEKEELRWQPVFGRIDRSLKLCRDRILALPQLAEITGQQPPAQVPADRRPVVQI</sequence>
<gene>
    <name evidence="1" type="ORF">Abin_053_061</name>
    <name evidence="2" type="ORF">AIN02nite_17950</name>
</gene>
<evidence type="ECO:0000313" key="2">
    <source>
        <dbReference type="EMBL" id="GEN03770.1"/>
    </source>
</evidence>
<dbReference type="EMBL" id="BJXQ01000009">
    <property type="protein sequence ID" value="GEN03770.1"/>
    <property type="molecule type" value="Genomic_DNA"/>
</dbReference>
<accession>A0A6N3T6Y5</accession>
<reference evidence="1 3" key="1">
    <citation type="submission" date="2012-11" db="EMBL/GenBank/DDBJ databases">
        <title>Whole genome sequence of Acetobacter indonesiensis 5H-1.</title>
        <authorList>
            <person name="Azuma Y."/>
            <person name="Higashiura N."/>
            <person name="Hirakawa H."/>
            <person name="Matsushita K."/>
        </authorList>
    </citation>
    <scope>NUCLEOTIDE SEQUENCE [LARGE SCALE GENOMIC DNA]</scope>
    <source>
        <strain evidence="1 3">5H-1</strain>
    </source>
</reference>
<evidence type="ECO:0000313" key="1">
    <source>
        <dbReference type="EMBL" id="GAN64092.1"/>
    </source>
</evidence>
<keyword evidence="3" id="KW-1185">Reference proteome</keyword>
<name>A0A6N3T6Y5_9PROT</name>
<dbReference type="Proteomes" id="UP000321104">
    <property type="component" value="Unassembled WGS sequence"/>
</dbReference>
<dbReference type="InterPro" id="IPR009367">
    <property type="entry name" value="Elm1-like"/>
</dbReference>
<proteinExistence type="predicted"/>
<organism evidence="2 4">
    <name type="scientific">Acetobacter indonesiensis</name>
    <dbReference type="NCBI Taxonomy" id="104101"/>
    <lineage>
        <taxon>Bacteria</taxon>
        <taxon>Pseudomonadati</taxon>
        <taxon>Pseudomonadota</taxon>
        <taxon>Alphaproteobacteria</taxon>
        <taxon>Acetobacterales</taxon>
        <taxon>Acetobacteraceae</taxon>
        <taxon>Acetobacter</taxon>
    </lineage>
</organism>
<dbReference type="AlphaFoldDB" id="A0A6N3T6Y5"/>
<comment type="caution">
    <text evidence="2">The sequence shown here is derived from an EMBL/GenBank/DDBJ whole genome shotgun (WGS) entry which is preliminary data.</text>
</comment>
<evidence type="ECO:0000313" key="3">
    <source>
        <dbReference type="Proteomes" id="UP000032673"/>
    </source>
</evidence>
<dbReference type="RefSeq" id="WP_084593622.1">
    <property type="nucleotide sequence ID" value="NZ_BAMW01000050.1"/>
</dbReference>
<dbReference type="Proteomes" id="UP000032673">
    <property type="component" value="Unassembled WGS sequence"/>
</dbReference>
<dbReference type="Pfam" id="PF06258">
    <property type="entry name" value="Mito_fiss_Elm1"/>
    <property type="match status" value="1"/>
</dbReference>